<evidence type="ECO:0000256" key="1">
    <source>
        <dbReference type="SAM" id="SignalP"/>
    </source>
</evidence>
<name>A0A7C3ZSE6_9CYAN</name>
<dbReference type="InterPro" id="IPR025578">
    <property type="entry name" value="DUF4359"/>
</dbReference>
<feature type="signal peptide" evidence="1">
    <location>
        <begin position="1"/>
        <end position="23"/>
    </location>
</feature>
<gene>
    <name evidence="2" type="ORF">ENR15_05440</name>
</gene>
<dbReference type="EMBL" id="DSPX01000049">
    <property type="protein sequence ID" value="HGG00106.1"/>
    <property type="molecule type" value="Genomic_DNA"/>
</dbReference>
<accession>A0A7C3ZSE6</accession>
<comment type="caution">
    <text evidence="2">The sequence shown here is derived from an EMBL/GenBank/DDBJ whole genome shotgun (WGS) entry which is preliminary data.</text>
</comment>
<organism evidence="2">
    <name type="scientific">Planktothricoides sp. SpSt-374</name>
    <dbReference type="NCBI Taxonomy" id="2282167"/>
    <lineage>
        <taxon>Bacteria</taxon>
        <taxon>Bacillati</taxon>
        <taxon>Cyanobacteriota</taxon>
        <taxon>Cyanophyceae</taxon>
        <taxon>Oscillatoriophycideae</taxon>
        <taxon>Oscillatoriales</taxon>
        <taxon>Oscillatoriaceae</taxon>
        <taxon>Planktothricoides</taxon>
    </lineage>
</organism>
<feature type="chain" id="PRO_5028483685" evidence="1">
    <location>
        <begin position="24"/>
        <end position="123"/>
    </location>
</feature>
<dbReference type="AlphaFoldDB" id="A0A7C3ZSE6"/>
<protein>
    <submittedName>
        <fullName evidence="2">DUF4359 domain-containing protein</fullName>
    </submittedName>
</protein>
<reference evidence="2" key="1">
    <citation type="journal article" date="2020" name="mSystems">
        <title>Genome- and Community-Level Interaction Insights into Carbon Utilization and Element Cycling Functions of Hydrothermarchaeota in Hydrothermal Sediment.</title>
        <authorList>
            <person name="Zhou Z."/>
            <person name="Liu Y."/>
            <person name="Xu W."/>
            <person name="Pan J."/>
            <person name="Luo Z.H."/>
            <person name="Li M."/>
        </authorList>
    </citation>
    <scope>NUCLEOTIDE SEQUENCE [LARGE SCALE GENOMIC DNA]</scope>
    <source>
        <strain evidence="2">SpSt-374</strain>
    </source>
</reference>
<proteinExistence type="predicted"/>
<sequence length="123" mass="13659">MKILKVVASVGAVVGLGVTAAMAITNPNPDAYQDYATKRLAEYIKAEGCQKVPLPQDNCASIVESAQPQLAEIIINSTQRQNFILFSTYKTKLTLRWMPFLPAYEFETVGAFQSFYTFKGEKL</sequence>
<keyword evidence="1" id="KW-0732">Signal</keyword>
<dbReference type="Pfam" id="PF14271">
    <property type="entry name" value="DUF4359"/>
    <property type="match status" value="1"/>
</dbReference>
<evidence type="ECO:0000313" key="2">
    <source>
        <dbReference type="EMBL" id="HGG00106.1"/>
    </source>
</evidence>